<reference evidence="2" key="2">
    <citation type="submission" date="2023-01" db="EMBL/GenBank/DDBJ databases">
        <authorList>
            <person name="Petersen C."/>
        </authorList>
    </citation>
    <scope>NUCLEOTIDE SEQUENCE</scope>
    <source>
        <strain evidence="2">IBT 17514</strain>
    </source>
</reference>
<protein>
    <submittedName>
        <fullName evidence="2">Uncharacterized protein</fullName>
    </submittedName>
</protein>
<accession>A0AAD6HQV4</accession>
<feature type="region of interest" description="Disordered" evidence="1">
    <location>
        <begin position="1"/>
        <end position="21"/>
    </location>
</feature>
<sequence length="168" mass="20035">MTRRKPRPEPSSESNTDEEISPLHFFTKFPDFDYDPEKPVSQEFKRLGARMGWRQGSRKWKKNWNICMDEQYDRLIGTRVNSLDTWQQMCRKLLVPGEFTSIRQCRKALSGTFVNLVDLLDYWESERCPKRFRSHTALVEYTRTECMFVSREIVKQDKALAGLLKRIF</sequence>
<evidence type="ECO:0000256" key="1">
    <source>
        <dbReference type="SAM" id="MobiDB-lite"/>
    </source>
</evidence>
<comment type="caution">
    <text evidence="2">The sequence shown here is derived from an EMBL/GenBank/DDBJ whole genome shotgun (WGS) entry which is preliminary data.</text>
</comment>
<name>A0AAD6HQV4_9EURO</name>
<dbReference type="AlphaFoldDB" id="A0AAD6HQV4"/>
<evidence type="ECO:0000313" key="2">
    <source>
        <dbReference type="EMBL" id="KAJ5732360.1"/>
    </source>
</evidence>
<dbReference type="PANTHER" id="PTHR38846:SF1">
    <property type="entry name" value="C3H1-TYPE DOMAIN-CONTAINING PROTEIN"/>
    <property type="match status" value="1"/>
</dbReference>
<reference evidence="2" key="1">
    <citation type="journal article" date="2023" name="IMA Fungus">
        <title>Comparative genomic study of the Penicillium genus elucidates a diverse pangenome and 15 lateral gene transfer events.</title>
        <authorList>
            <person name="Petersen C."/>
            <person name="Sorensen T."/>
            <person name="Nielsen M.R."/>
            <person name="Sondergaard T.E."/>
            <person name="Sorensen J.L."/>
            <person name="Fitzpatrick D.A."/>
            <person name="Frisvad J.C."/>
            <person name="Nielsen K.L."/>
        </authorList>
    </citation>
    <scope>NUCLEOTIDE SEQUENCE</scope>
    <source>
        <strain evidence="2">IBT 17514</strain>
    </source>
</reference>
<keyword evidence="3" id="KW-1185">Reference proteome</keyword>
<proteinExistence type="predicted"/>
<dbReference type="EMBL" id="JAQJAN010000004">
    <property type="protein sequence ID" value="KAJ5732360.1"/>
    <property type="molecule type" value="Genomic_DNA"/>
</dbReference>
<dbReference type="PANTHER" id="PTHR38846">
    <property type="entry name" value="C3H1-TYPE DOMAIN-CONTAINING PROTEIN"/>
    <property type="match status" value="1"/>
</dbReference>
<gene>
    <name evidence="2" type="ORF">N7493_003841</name>
</gene>
<evidence type="ECO:0000313" key="3">
    <source>
        <dbReference type="Proteomes" id="UP001215712"/>
    </source>
</evidence>
<dbReference type="Proteomes" id="UP001215712">
    <property type="component" value="Unassembled WGS sequence"/>
</dbReference>
<organism evidence="2 3">
    <name type="scientific">Penicillium malachiteum</name>
    <dbReference type="NCBI Taxonomy" id="1324776"/>
    <lineage>
        <taxon>Eukaryota</taxon>
        <taxon>Fungi</taxon>
        <taxon>Dikarya</taxon>
        <taxon>Ascomycota</taxon>
        <taxon>Pezizomycotina</taxon>
        <taxon>Eurotiomycetes</taxon>
        <taxon>Eurotiomycetidae</taxon>
        <taxon>Eurotiales</taxon>
        <taxon>Aspergillaceae</taxon>
        <taxon>Penicillium</taxon>
    </lineage>
</organism>